<proteinExistence type="predicted"/>
<evidence type="ECO:0008006" key="3">
    <source>
        <dbReference type="Google" id="ProtNLM"/>
    </source>
</evidence>
<keyword evidence="2" id="KW-1185">Reference proteome</keyword>
<name>A0ABT3G0K8_9BACT</name>
<evidence type="ECO:0000313" key="2">
    <source>
        <dbReference type="Proteomes" id="UP001165653"/>
    </source>
</evidence>
<organism evidence="1 2">
    <name type="scientific">Luteolibacter rhizosphaerae</name>
    <dbReference type="NCBI Taxonomy" id="2989719"/>
    <lineage>
        <taxon>Bacteria</taxon>
        <taxon>Pseudomonadati</taxon>
        <taxon>Verrucomicrobiota</taxon>
        <taxon>Verrucomicrobiia</taxon>
        <taxon>Verrucomicrobiales</taxon>
        <taxon>Verrucomicrobiaceae</taxon>
        <taxon>Luteolibacter</taxon>
    </lineage>
</organism>
<dbReference type="RefSeq" id="WP_264512743.1">
    <property type="nucleotide sequence ID" value="NZ_JAPDDR010000003.1"/>
</dbReference>
<accession>A0ABT3G0K8</accession>
<gene>
    <name evidence="1" type="ORF">OJ996_07265</name>
</gene>
<evidence type="ECO:0000313" key="1">
    <source>
        <dbReference type="EMBL" id="MCW1913365.1"/>
    </source>
</evidence>
<comment type="caution">
    <text evidence="1">The sequence shown here is derived from an EMBL/GenBank/DDBJ whole genome shotgun (WGS) entry which is preliminary data.</text>
</comment>
<reference evidence="1" key="1">
    <citation type="submission" date="2022-10" db="EMBL/GenBank/DDBJ databases">
        <title>Luteolibacter sp. GHJ8, whole genome shotgun sequencing project.</title>
        <authorList>
            <person name="Zhao G."/>
            <person name="Shen L."/>
        </authorList>
    </citation>
    <scope>NUCLEOTIDE SEQUENCE</scope>
    <source>
        <strain evidence="1">GHJ8</strain>
    </source>
</reference>
<protein>
    <recommendedName>
        <fullName evidence="3">Immunity protein 53 of polymorphic toxin system</fullName>
    </recommendedName>
</protein>
<dbReference type="Proteomes" id="UP001165653">
    <property type="component" value="Unassembled WGS sequence"/>
</dbReference>
<sequence length="81" mass="8996">MNIDASSPIVWTGDLEDDCTAFWGGLILRAEEMNDRDWWWAVSRADSGLEIASSNDDGRDCTSGPEARAFAEQAARAFIRQ</sequence>
<dbReference type="EMBL" id="JAPDDR010000003">
    <property type="protein sequence ID" value="MCW1913365.1"/>
    <property type="molecule type" value="Genomic_DNA"/>
</dbReference>